<proteinExistence type="predicted"/>
<keyword evidence="4" id="KW-1185">Reference proteome</keyword>
<accession>A0A3N2C529</accession>
<organism evidence="3 4">
    <name type="scientific">Plantibacter flavus</name>
    <dbReference type="NCBI Taxonomy" id="150123"/>
    <lineage>
        <taxon>Bacteria</taxon>
        <taxon>Bacillati</taxon>
        <taxon>Actinomycetota</taxon>
        <taxon>Actinomycetes</taxon>
        <taxon>Micrococcales</taxon>
        <taxon>Microbacteriaceae</taxon>
        <taxon>Plantibacter</taxon>
    </lineage>
</organism>
<dbReference type="AlphaFoldDB" id="A0A3N2C529"/>
<feature type="domain" description="Glycoside-hydrolase family GH114 TIM-barrel" evidence="2">
    <location>
        <begin position="53"/>
        <end position="273"/>
    </location>
</feature>
<feature type="signal peptide" evidence="1">
    <location>
        <begin position="1"/>
        <end position="24"/>
    </location>
</feature>
<gene>
    <name evidence="3" type="ORF">EDD42_2621</name>
</gene>
<reference evidence="3 4" key="1">
    <citation type="submission" date="2018-11" db="EMBL/GenBank/DDBJ databases">
        <title>Sequencing the genomes of 1000 actinobacteria strains.</title>
        <authorList>
            <person name="Klenk H.-P."/>
        </authorList>
    </citation>
    <scope>NUCLEOTIDE SEQUENCE [LARGE SCALE GENOMIC DNA]</scope>
    <source>
        <strain evidence="3 4">DSM 14012</strain>
    </source>
</reference>
<feature type="chain" id="PRO_5039472117" evidence="1">
    <location>
        <begin position="25"/>
        <end position="287"/>
    </location>
</feature>
<evidence type="ECO:0000256" key="1">
    <source>
        <dbReference type="SAM" id="SignalP"/>
    </source>
</evidence>
<name>A0A3N2C529_9MICO</name>
<dbReference type="InterPro" id="IPR013785">
    <property type="entry name" value="Aldolase_TIM"/>
</dbReference>
<dbReference type="InterPro" id="IPR004352">
    <property type="entry name" value="GH114_TIM-barrel"/>
</dbReference>
<dbReference type="PANTHER" id="PTHR35273:SF2">
    <property type="entry name" value="ALPHA-GALACTOSIDASE"/>
    <property type="match status" value="1"/>
</dbReference>
<keyword evidence="3" id="KW-0378">Hydrolase</keyword>
<dbReference type="PANTHER" id="PTHR35273">
    <property type="entry name" value="ALPHA-1,4 POLYGALACTOSAMINIDASE, PUTATIVE (AFU_ORTHOLOGUE AFUA_3G07890)-RELATED"/>
    <property type="match status" value="1"/>
</dbReference>
<keyword evidence="1" id="KW-0732">Signal</keyword>
<evidence type="ECO:0000259" key="2">
    <source>
        <dbReference type="Pfam" id="PF03537"/>
    </source>
</evidence>
<dbReference type="Pfam" id="PF03537">
    <property type="entry name" value="Glyco_hydro_114"/>
    <property type="match status" value="1"/>
</dbReference>
<dbReference type="RefSeq" id="WP_085512270.1">
    <property type="nucleotide sequence ID" value="NZ_FXAP01000004.1"/>
</dbReference>
<sequence length="287" mass="30728">MTRLPRRAHLLIAAGAALLLAVTAAGCSTFPSGASSDTGPAHSAGGFPTDVVFDYQLGGAYEPAAGVGGVARDSTDSPDPDRYSICYVNGFQSQPADRDAWLAEPDLVLTDDAGEPVIDENWPDELIFDLSTDDRRARIAERVGASITRCAEAGFDAVEIDNLDSYTRSDGRLTVEDAIALATRYADLAHDAGLLIGQKNAAELGTRGRDDVGFDFAVAEECHRFDECATYTEVYGGAVLDIEYTDDLRGTFDEVCADPQVPFSTILRDRDLRTADDPAQVFTACAR</sequence>
<protein>
    <submittedName>
        <fullName evidence="3">Glycosyl hydrolase family 114</fullName>
    </submittedName>
</protein>
<dbReference type="Proteomes" id="UP000266915">
    <property type="component" value="Unassembled WGS sequence"/>
</dbReference>
<dbReference type="InterPro" id="IPR017853">
    <property type="entry name" value="GH"/>
</dbReference>
<comment type="caution">
    <text evidence="3">The sequence shown here is derived from an EMBL/GenBank/DDBJ whole genome shotgun (WGS) entry which is preliminary data.</text>
</comment>
<dbReference type="Gene3D" id="3.20.20.70">
    <property type="entry name" value="Aldolase class I"/>
    <property type="match status" value="1"/>
</dbReference>
<dbReference type="GO" id="GO:0016787">
    <property type="term" value="F:hydrolase activity"/>
    <property type="evidence" value="ECO:0007669"/>
    <property type="project" value="UniProtKB-KW"/>
</dbReference>
<evidence type="ECO:0000313" key="3">
    <source>
        <dbReference type="EMBL" id="ROR82530.1"/>
    </source>
</evidence>
<dbReference type="SUPFAM" id="SSF51445">
    <property type="entry name" value="(Trans)glycosidases"/>
    <property type="match status" value="1"/>
</dbReference>
<dbReference type="EMBL" id="RKHL01000001">
    <property type="protein sequence ID" value="ROR82530.1"/>
    <property type="molecule type" value="Genomic_DNA"/>
</dbReference>
<evidence type="ECO:0000313" key="4">
    <source>
        <dbReference type="Proteomes" id="UP000266915"/>
    </source>
</evidence>
<dbReference type="PROSITE" id="PS51257">
    <property type="entry name" value="PROKAR_LIPOPROTEIN"/>
    <property type="match status" value="1"/>
</dbReference>